<evidence type="ECO:0000256" key="2">
    <source>
        <dbReference type="ARBA" id="ARBA00022539"/>
    </source>
</evidence>
<gene>
    <name evidence="7" type="ORF">FRACYDRAFT_239898</name>
</gene>
<dbReference type="PROSITE" id="PS51443">
    <property type="entry name" value="PCS"/>
    <property type="match status" value="1"/>
</dbReference>
<dbReference type="GO" id="GO:0016756">
    <property type="term" value="F:glutathione gamma-glutamylcysteinyltransferase activity"/>
    <property type="evidence" value="ECO:0007669"/>
    <property type="project" value="UniProtKB-EC"/>
</dbReference>
<keyword evidence="5" id="KW-0472">Membrane</keyword>
<dbReference type="EMBL" id="KV784359">
    <property type="protein sequence ID" value="OEU15221.1"/>
    <property type="molecule type" value="Genomic_DNA"/>
</dbReference>
<dbReference type="PANTHER" id="PTHR33447:SF20">
    <property type="entry name" value="GLUTATHIONE GAMMA-GLUTAMYLCYSTEINYLTRANSFERASE"/>
    <property type="match status" value="1"/>
</dbReference>
<feature type="transmembrane region" description="Helical" evidence="5">
    <location>
        <begin position="36"/>
        <end position="55"/>
    </location>
</feature>
<evidence type="ECO:0000256" key="4">
    <source>
        <dbReference type="ARBA" id="ARBA00022723"/>
    </source>
</evidence>
<dbReference type="Proteomes" id="UP000095751">
    <property type="component" value="Unassembled WGS sequence"/>
</dbReference>
<dbReference type="GO" id="GO:0046938">
    <property type="term" value="P:phytochelatin biosynthetic process"/>
    <property type="evidence" value="ECO:0007669"/>
    <property type="project" value="InterPro"/>
</dbReference>
<keyword evidence="4" id="KW-0479">Metal-binding</keyword>
<evidence type="ECO:0000256" key="1">
    <source>
        <dbReference type="ARBA" id="ARBA00012468"/>
    </source>
</evidence>
<dbReference type="InterPro" id="IPR040409">
    <property type="entry name" value="PCS-like"/>
</dbReference>
<dbReference type="KEGG" id="fcy:FRACYDRAFT_239898"/>
<keyword evidence="5" id="KW-1133">Transmembrane helix</keyword>
<name>A0A1E7FAP1_9STRA</name>
<organism evidence="7 8">
    <name type="scientific">Fragilariopsis cylindrus CCMP1102</name>
    <dbReference type="NCBI Taxonomy" id="635003"/>
    <lineage>
        <taxon>Eukaryota</taxon>
        <taxon>Sar</taxon>
        <taxon>Stramenopiles</taxon>
        <taxon>Ochrophyta</taxon>
        <taxon>Bacillariophyta</taxon>
        <taxon>Bacillariophyceae</taxon>
        <taxon>Bacillariophycidae</taxon>
        <taxon>Bacillariales</taxon>
        <taxon>Bacillariaceae</taxon>
        <taxon>Fragilariopsis</taxon>
    </lineage>
</organism>
<keyword evidence="2" id="KW-0104">Cadmium</keyword>
<dbReference type="InterPro" id="IPR007719">
    <property type="entry name" value="PCS_N"/>
</dbReference>
<evidence type="ECO:0000313" key="7">
    <source>
        <dbReference type="EMBL" id="OEU15221.1"/>
    </source>
</evidence>
<dbReference type="OrthoDB" id="448954at2759"/>
<feature type="domain" description="Peptidase C83" evidence="6">
    <location>
        <begin position="81"/>
        <end position="333"/>
    </location>
</feature>
<dbReference type="AlphaFoldDB" id="A0A1E7FAP1"/>
<reference evidence="7 8" key="1">
    <citation type="submission" date="2016-09" db="EMBL/GenBank/DDBJ databases">
        <title>Extensive genetic diversity and differential bi-allelic expression allows diatom success in the polar Southern Ocean.</title>
        <authorList>
            <consortium name="DOE Joint Genome Institute"/>
            <person name="Mock T."/>
            <person name="Otillar R.P."/>
            <person name="Strauss J."/>
            <person name="Dupont C."/>
            <person name="Frickenhaus S."/>
            <person name="Maumus F."/>
            <person name="Mcmullan M."/>
            <person name="Sanges R."/>
            <person name="Schmutz J."/>
            <person name="Toseland A."/>
            <person name="Valas R."/>
            <person name="Veluchamy A."/>
            <person name="Ward B.J."/>
            <person name="Allen A."/>
            <person name="Barry K."/>
            <person name="Falciatore A."/>
            <person name="Ferrante M."/>
            <person name="Fortunato A.E."/>
            <person name="Gloeckner G."/>
            <person name="Gruber A."/>
            <person name="Hipkin R."/>
            <person name="Janech M."/>
            <person name="Kroth P."/>
            <person name="Leese F."/>
            <person name="Lindquist E."/>
            <person name="Lyon B.R."/>
            <person name="Martin J."/>
            <person name="Mayer C."/>
            <person name="Parker M."/>
            <person name="Quesneville H."/>
            <person name="Raymond J."/>
            <person name="Uhlig C."/>
            <person name="Valentin K.U."/>
            <person name="Worden A.Z."/>
            <person name="Armbrust E.V."/>
            <person name="Bowler C."/>
            <person name="Green B."/>
            <person name="Moulton V."/>
            <person name="Van Oosterhout C."/>
            <person name="Grigoriev I."/>
        </authorList>
    </citation>
    <scope>NUCLEOTIDE SEQUENCE [LARGE SCALE GENOMIC DNA]</scope>
    <source>
        <strain evidence="7 8">CCMP1102</strain>
    </source>
</reference>
<dbReference type="GO" id="GO:0010038">
    <property type="term" value="P:response to metal ion"/>
    <property type="evidence" value="ECO:0007669"/>
    <property type="project" value="InterPro"/>
</dbReference>
<keyword evidence="3" id="KW-0808">Transferase</keyword>
<dbReference type="EC" id="2.3.2.15" evidence="1"/>
<sequence>MNPQKKMNESTSLLLNGGYEQKQRTDSVSSSFSLSFLRKTTIATIFAVVSVFVILTKTNQLRVQEDPIAVASMLGWKDDVHYDWEEFQHKYVIIEDDNTYSDEGILYLNESRAFRLLGDNDDFYYYQQGWEAQMNQAYCSVATMAAVLNSLRGDDTSFKLPMDPIYDPFYWATQHTIVDAKHNDCVFNALGGKYSAESVKHIGLGIGMVPDIMNCYLNSNGYVAIPYPANSTTEVEANDLKHIIVDALSDGRSRVVLNYDRGGIGQGGLGHGHWSPLGGYNKETDSFLIMDVAKYKHPPAWVKWMNLFDGVSTKDTCTKLLSLDTPIDWNNMDFTTILSIISPLCIPGYRGFVVVKPKNMYDDE</sequence>
<dbReference type="GO" id="GO:0046872">
    <property type="term" value="F:metal ion binding"/>
    <property type="evidence" value="ECO:0007669"/>
    <property type="project" value="UniProtKB-KW"/>
</dbReference>
<dbReference type="SUPFAM" id="SSF54001">
    <property type="entry name" value="Cysteine proteinases"/>
    <property type="match status" value="1"/>
</dbReference>
<protein>
    <recommendedName>
        <fullName evidence="1">glutathione gamma-glutamylcysteinyltransferase</fullName>
        <ecNumber evidence="1">2.3.2.15</ecNumber>
    </recommendedName>
</protein>
<accession>A0A1E7FAP1</accession>
<proteinExistence type="predicted"/>
<evidence type="ECO:0000256" key="5">
    <source>
        <dbReference type="SAM" id="Phobius"/>
    </source>
</evidence>
<dbReference type="Gene3D" id="3.90.70.30">
    <property type="entry name" value="Phytochelatin synthase, N-terminal domain"/>
    <property type="match status" value="1"/>
</dbReference>
<dbReference type="InterPro" id="IPR038156">
    <property type="entry name" value="PCS_N_sf"/>
</dbReference>
<dbReference type="InParanoid" id="A0A1E7FAP1"/>
<evidence type="ECO:0000313" key="8">
    <source>
        <dbReference type="Proteomes" id="UP000095751"/>
    </source>
</evidence>
<evidence type="ECO:0000256" key="3">
    <source>
        <dbReference type="ARBA" id="ARBA00022679"/>
    </source>
</evidence>
<evidence type="ECO:0000259" key="6">
    <source>
        <dbReference type="PROSITE" id="PS51443"/>
    </source>
</evidence>
<dbReference type="InterPro" id="IPR038765">
    <property type="entry name" value="Papain-like_cys_pep_sf"/>
</dbReference>
<keyword evidence="5" id="KW-0812">Transmembrane</keyword>
<dbReference type="Pfam" id="PF05023">
    <property type="entry name" value="Phytochelatin"/>
    <property type="match status" value="1"/>
</dbReference>
<keyword evidence="8" id="KW-1185">Reference proteome</keyword>
<dbReference type="PANTHER" id="PTHR33447">
    <property type="entry name" value="GLUTATHIONE GAMMA-GLUTAMYLCYSTEINYLTRANSFERASE"/>
    <property type="match status" value="1"/>
</dbReference>